<sequence length="336" mass="37932">MTGEPLGEGDWQKEPDTKPERLLSLTLALLSNSVGLSKEELFRSVRGYSLAIEDGVKPDAINKMFERDKQSLRDMGVQVETFIRDSDMDDNTESRYFIPAETFVWPKGTSLTPNQLRLLELAAKVWARASFSAEASRAVMRLKALGMASEGLELAGFAPRILTNEPGILQLEEAARDRLEVTFDYRAPERSVERRVVHPWQVRHVAGQWLLVCWDVERQDVRNFMLKRIVSRIKPTGEQFEAITQAQLEDALERLRLFTLQNTAVVSVVPGTEAWVHFEMDSHAHGGSTTYEFNFMDVHLLAEQLRVFGATVTVHAPSELRDAIRSGLEKVANAHA</sequence>
<dbReference type="InterPro" id="IPR026881">
    <property type="entry name" value="WYL_dom"/>
</dbReference>
<name>A0A6J6GUN2_9ZZZZ</name>
<organism evidence="3">
    <name type="scientific">freshwater metagenome</name>
    <dbReference type="NCBI Taxonomy" id="449393"/>
    <lineage>
        <taxon>unclassified sequences</taxon>
        <taxon>metagenomes</taxon>
        <taxon>ecological metagenomes</taxon>
    </lineage>
</organism>
<gene>
    <name evidence="3" type="ORF">UFOPK1855_00064</name>
</gene>
<evidence type="ECO:0000259" key="2">
    <source>
        <dbReference type="Pfam" id="PF25583"/>
    </source>
</evidence>
<feature type="domain" description="WCX" evidence="2">
    <location>
        <begin position="264"/>
        <end position="331"/>
    </location>
</feature>
<dbReference type="PANTHER" id="PTHR34580:SF3">
    <property type="entry name" value="PROTEIN PAFB"/>
    <property type="match status" value="1"/>
</dbReference>
<dbReference type="PANTHER" id="PTHR34580">
    <property type="match status" value="1"/>
</dbReference>
<proteinExistence type="predicted"/>
<dbReference type="EMBL" id="CAEZUW010000005">
    <property type="protein sequence ID" value="CAB4605092.1"/>
    <property type="molecule type" value="Genomic_DNA"/>
</dbReference>
<dbReference type="AlphaFoldDB" id="A0A6J6GUN2"/>
<evidence type="ECO:0000313" key="3">
    <source>
        <dbReference type="EMBL" id="CAB4605092.1"/>
    </source>
</evidence>
<dbReference type="PROSITE" id="PS52050">
    <property type="entry name" value="WYL"/>
    <property type="match status" value="1"/>
</dbReference>
<accession>A0A6J6GUN2</accession>
<reference evidence="3" key="1">
    <citation type="submission" date="2020-05" db="EMBL/GenBank/DDBJ databases">
        <authorList>
            <person name="Chiriac C."/>
            <person name="Salcher M."/>
            <person name="Ghai R."/>
            <person name="Kavagutti S V."/>
        </authorList>
    </citation>
    <scope>NUCLEOTIDE SEQUENCE</scope>
</reference>
<dbReference type="Pfam" id="PF13280">
    <property type="entry name" value="WYL"/>
    <property type="match status" value="1"/>
</dbReference>
<protein>
    <submittedName>
        <fullName evidence="3">Unannotated protein</fullName>
    </submittedName>
</protein>
<dbReference type="InterPro" id="IPR051534">
    <property type="entry name" value="CBASS_pafABC_assoc_protein"/>
</dbReference>
<feature type="domain" description="WYL" evidence="1">
    <location>
        <begin position="170"/>
        <end position="230"/>
    </location>
</feature>
<dbReference type="Pfam" id="PF25583">
    <property type="entry name" value="WCX"/>
    <property type="match status" value="1"/>
</dbReference>
<dbReference type="InterPro" id="IPR057727">
    <property type="entry name" value="WCX_dom"/>
</dbReference>
<evidence type="ECO:0000259" key="1">
    <source>
        <dbReference type="Pfam" id="PF13280"/>
    </source>
</evidence>